<proteinExistence type="predicted"/>
<evidence type="ECO:0000313" key="1">
    <source>
        <dbReference type="EMBL" id="KAF2683070.1"/>
    </source>
</evidence>
<accession>A0A6G1IYQ5</accession>
<name>A0A6G1IYQ5_9PLEO</name>
<dbReference type="EMBL" id="MU005585">
    <property type="protein sequence ID" value="KAF2683070.1"/>
    <property type="molecule type" value="Genomic_DNA"/>
</dbReference>
<evidence type="ECO:0000313" key="2">
    <source>
        <dbReference type="Proteomes" id="UP000799291"/>
    </source>
</evidence>
<organism evidence="1 2">
    <name type="scientific">Lentithecium fluviatile CBS 122367</name>
    <dbReference type="NCBI Taxonomy" id="1168545"/>
    <lineage>
        <taxon>Eukaryota</taxon>
        <taxon>Fungi</taxon>
        <taxon>Dikarya</taxon>
        <taxon>Ascomycota</taxon>
        <taxon>Pezizomycotina</taxon>
        <taxon>Dothideomycetes</taxon>
        <taxon>Pleosporomycetidae</taxon>
        <taxon>Pleosporales</taxon>
        <taxon>Massarineae</taxon>
        <taxon>Lentitheciaceae</taxon>
        <taxon>Lentithecium</taxon>
    </lineage>
</organism>
<reference evidence="1" key="1">
    <citation type="journal article" date="2020" name="Stud. Mycol.">
        <title>101 Dothideomycetes genomes: a test case for predicting lifestyles and emergence of pathogens.</title>
        <authorList>
            <person name="Haridas S."/>
            <person name="Albert R."/>
            <person name="Binder M."/>
            <person name="Bloem J."/>
            <person name="Labutti K."/>
            <person name="Salamov A."/>
            <person name="Andreopoulos B."/>
            <person name="Baker S."/>
            <person name="Barry K."/>
            <person name="Bills G."/>
            <person name="Bluhm B."/>
            <person name="Cannon C."/>
            <person name="Castanera R."/>
            <person name="Culley D."/>
            <person name="Daum C."/>
            <person name="Ezra D."/>
            <person name="Gonzalez J."/>
            <person name="Henrissat B."/>
            <person name="Kuo A."/>
            <person name="Liang C."/>
            <person name="Lipzen A."/>
            <person name="Lutzoni F."/>
            <person name="Magnuson J."/>
            <person name="Mondo S."/>
            <person name="Nolan M."/>
            <person name="Ohm R."/>
            <person name="Pangilinan J."/>
            <person name="Park H.-J."/>
            <person name="Ramirez L."/>
            <person name="Alfaro M."/>
            <person name="Sun H."/>
            <person name="Tritt A."/>
            <person name="Yoshinaga Y."/>
            <person name="Zwiers L.-H."/>
            <person name="Turgeon B."/>
            <person name="Goodwin S."/>
            <person name="Spatafora J."/>
            <person name="Crous P."/>
            <person name="Grigoriev I."/>
        </authorList>
    </citation>
    <scope>NUCLEOTIDE SEQUENCE</scope>
    <source>
        <strain evidence="1">CBS 122367</strain>
    </source>
</reference>
<protein>
    <submittedName>
        <fullName evidence="1">Uncharacterized protein</fullName>
    </submittedName>
</protein>
<dbReference type="Proteomes" id="UP000799291">
    <property type="component" value="Unassembled WGS sequence"/>
</dbReference>
<gene>
    <name evidence="1" type="ORF">K458DRAFT_390346</name>
</gene>
<keyword evidence="2" id="KW-1185">Reference proteome</keyword>
<dbReference type="AlphaFoldDB" id="A0A6G1IYQ5"/>
<sequence>MPCYLLGEFGGKASVAVLPSTLFHDTQKRREQTLFKMDPSGTVKGDFVCERYAAISWDDFLNPADEAENPYAYNRFVFEEPAHEMQWSRCKICKLFSTMRISDQGCLLYESSQYSSQYKGKLRFAGNREFHLRVNNPRKRAIRLPPVDA</sequence>